<protein>
    <submittedName>
        <fullName evidence="2">Helix-turn-helix</fullName>
    </submittedName>
</protein>
<gene>
    <name evidence="2" type="ORF">SAMN02745243_04117</name>
</gene>
<dbReference type="RefSeq" id="WP_073113319.1">
    <property type="nucleotide sequence ID" value="NZ_FQZY01000123.1"/>
</dbReference>
<dbReference type="InterPro" id="IPR001387">
    <property type="entry name" value="Cro/C1-type_HTH"/>
</dbReference>
<dbReference type="PROSITE" id="PS50943">
    <property type="entry name" value="HTH_CROC1"/>
    <property type="match status" value="1"/>
</dbReference>
<reference evidence="2 3" key="1">
    <citation type="submission" date="2016-11" db="EMBL/GenBank/DDBJ databases">
        <authorList>
            <person name="Jaros S."/>
            <person name="Januszkiewicz K."/>
            <person name="Wedrychowicz H."/>
        </authorList>
    </citation>
    <scope>NUCLEOTIDE SEQUENCE [LARGE SCALE GENOMIC DNA]</scope>
    <source>
        <strain evidence="2 3">DSM 15480</strain>
    </source>
</reference>
<dbReference type="AlphaFoldDB" id="A0A1M6WXD8"/>
<proteinExistence type="predicted"/>
<organism evidence="2 3">
    <name type="scientific">Hespellia stercorisuis DSM 15480</name>
    <dbReference type="NCBI Taxonomy" id="1121950"/>
    <lineage>
        <taxon>Bacteria</taxon>
        <taxon>Bacillati</taxon>
        <taxon>Bacillota</taxon>
        <taxon>Clostridia</taxon>
        <taxon>Lachnospirales</taxon>
        <taxon>Lachnospiraceae</taxon>
        <taxon>Hespellia</taxon>
    </lineage>
</organism>
<dbReference type="OrthoDB" id="1701858at2"/>
<feature type="domain" description="HTH cro/C1-type" evidence="1">
    <location>
        <begin position="10"/>
        <end position="66"/>
    </location>
</feature>
<dbReference type="GO" id="GO:0003677">
    <property type="term" value="F:DNA binding"/>
    <property type="evidence" value="ECO:0007669"/>
    <property type="project" value="InterPro"/>
</dbReference>
<dbReference type="Pfam" id="PF01381">
    <property type="entry name" value="HTH_3"/>
    <property type="match status" value="1"/>
</dbReference>
<dbReference type="STRING" id="1121950.SAMN02745243_04117"/>
<dbReference type="Gene3D" id="1.10.260.40">
    <property type="entry name" value="lambda repressor-like DNA-binding domains"/>
    <property type="match status" value="1"/>
</dbReference>
<accession>A0A1M6WXD8</accession>
<sequence>MVLNNVEKDIKIKCLESDMTQQSLAKKIGKTGQYINRIVKKNNGIVNNTFIQMMEGLGYDVELTYVKREEQ</sequence>
<evidence type="ECO:0000313" key="2">
    <source>
        <dbReference type="EMBL" id="SHK98239.1"/>
    </source>
</evidence>
<evidence type="ECO:0000313" key="3">
    <source>
        <dbReference type="Proteomes" id="UP000184301"/>
    </source>
</evidence>
<dbReference type="EMBL" id="FQZY01000123">
    <property type="protein sequence ID" value="SHK98239.1"/>
    <property type="molecule type" value="Genomic_DNA"/>
</dbReference>
<dbReference type="Proteomes" id="UP000184301">
    <property type="component" value="Unassembled WGS sequence"/>
</dbReference>
<keyword evidence="3" id="KW-1185">Reference proteome</keyword>
<name>A0A1M6WXD8_9FIRM</name>
<dbReference type="SUPFAM" id="SSF47413">
    <property type="entry name" value="lambda repressor-like DNA-binding domains"/>
    <property type="match status" value="1"/>
</dbReference>
<evidence type="ECO:0000259" key="1">
    <source>
        <dbReference type="PROSITE" id="PS50943"/>
    </source>
</evidence>
<dbReference type="InterPro" id="IPR010982">
    <property type="entry name" value="Lambda_DNA-bd_dom_sf"/>
</dbReference>
<dbReference type="CDD" id="cd00093">
    <property type="entry name" value="HTH_XRE"/>
    <property type="match status" value="1"/>
</dbReference>